<dbReference type="EMBL" id="MU151054">
    <property type="protein sequence ID" value="KAF9454454.1"/>
    <property type="molecule type" value="Genomic_DNA"/>
</dbReference>
<dbReference type="AlphaFoldDB" id="A0A9P5XPP2"/>
<comment type="caution">
    <text evidence="1">The sequence shown here is derived from an EMBL/GenBank/DDBJ whole genome shotgun (WGS) entry which is preliminary data.</text>
</comment>
<gene>
    <name evidence="1" type="ORF">P691DRAFT_397763</name>
</gene>
<protein>
    <submittedName>
        <fullName evidence="1">Uncharacterized protein</fullName>
    </submittedName>
</protein>
<evidence type="ECO:0000313" key="1">
    <source>
        <dbReference type="EMBL" id="KAF9454454.1"/>
    </source>
</evidence>
<proteinExistence type="predicted"/>
<dbReference type="Proteomes" id="UP000807342">
    <property type="component" value="Unassembled WGS sequence"/>
</dbReference>
<evidence type="ECO:0000313" key="2">
    <source>
        <dbReference type="Proteomes" id="UP000807342"/>
    </source>
</evidence>
<accession>A0A9P5XPP2</accession>
<name>A0A9P5XPP2_9AGAR</name>
<sequence>MANVAKLSCLGVPRSTLGLLCSSPAPPASPSTVRFGPSNLRCYDRCWWSSVILKPNHLRGLGERQEGFHIPHSSRFCILEPA</sequence>
<keyword evidence="2" id="KW-1185">Reference proteome</keyword>
<reference evidence="1" key="1">
    <citation type="submission" date="2020-11" db="EMBL/GenBank/DDBJ databases">
        <authorList>
            <consortium name="DOE Joint Genome Institute"/>
            <person name="Ahrendt S."/>
            <person name="Riley R."/>
            <person name="Andreopoulos W."/>
            <person name="Labutti K."/>
            <person name="Pangilinan J."/>
            <person name="Ruiz-Duenas F.J."/>
            <person name="Barrasa J.M."/>
            <person name="Sanchez-Garcia M."/>
            <person name="Camarero S."/>
            <person name="Miyauchi S."/>
            <person name="Serrano A."/>
            <person name="Linde D."/>
            <person name="Babiker R."/>
            <person name="Drula E."/>
            <person name="Ayuso-Fernandez I."/>
            <person name="Pacheco R."/>
            <person name="Padilla G."/>
            <person name="Ferreira P."/>
            <person name="Barriuso J."/>
            <person name="Kellner H."/>
            <person name="Castanera R."/>
            <person name="Alfaro M."/>
            <person name="Ramirez L."/>
            <person name="Pisabarro A.G."/>
            <person name="Kuo A."/>
            <person name="Tritt A."/>
            <person name="Lipzen A."/>
            <person name="He G."/>
            <person name="Yan M."/>
            <person name="Ng V."/>
            <person name="Cullen D."/>
            <person name="Martin F."/>
            <person name="Rosso M.-N."/>
            <person name="Henrissat B."/>
            <person name="Hibbett D."/>
            <person name="Martinez A.T."/>
            <person name="Grigoriev I.V."/>
        </authorList>
    </citation>
    <scope>NUCLEOTIDE SEQUENCE</scope>
    <source>
        <strain evidence="1">MF-IS2</strain>
    </source>
</reference>
<organism evidence="1 2">
    <name type="scientific">Macrolepiota fuliginosa MF-IS2</name>
    <dbReference type="NCBI Taxonomy" id="1400762"/>
    <lineage>
        <taxon>Eukaryota</taxon>
        <taxon>Fungi</taxon>
        <taxon>Dikarya</taxon>
        <taxon>Basidiomycota</taxon>
        <taxon>Agaricomycotina</taxon>
        <taxon>Agaricomycetes</taxon>
        <taxon>Agaricomycetidae</taxon>
        <taxon>Agaricales</taxon>
        <taxon>Agaricineae</taxon>
        <taxon>Agaricaceae</taxon>
        <taxon>Macrolepiota</taxon>
    </lineage>
</organism>